<keyword evidence="4" id="KW-1185">Reference proteome</keyword>
<dbReference type="Proteomes" id="UP000652755">
    <property type="component" value="Unassembled WGS sequence"/>
</dbReference>
<dbReference type="RefSeq" id="WP_187072375.1">
    <property type="nucleotide sequence ID" value="NZ_JACRYL010000014.1"/>
</dbReference>
<organism evidence="3 4">
    <name type="scientific">Pedobacter fastidiosus</name>
    <dbReference type="NCBI Taxonomy" id="2765361"/>
    <lineage>
        <taxon>Bacteria</taxon>
        <taxon>Pseudomonadati</taxon>
        <taxon>Bacteroidota</taxon>
        <taxon>Sphingobacteriia</taxon>
        <taxon>Sphingobacteriales</taxon>
        <taxon>Sphingobacteriaceae</taxon>
        <taxon>Pedobacter</taxon>
    </lineage>
</organism>
<dbReference type="InterPro" id="IPR013783">
    <property type="entry name" value="Ig-like_fold"/>
</dbReference>
<reference evidence="3 4" key="1">
    <citation type="submission" date="2020-08" db="EMBL/GenBank/DDBJ databases">
        <authorList>
            <person name="Sun Q."/>
            <person name="Inoue M."/>
        </authorList>
    </citation>
    <scope>NUCLEOTIDE SEQUENCE [LARGE SCALE GENOMIC DNA]</scope>
    <source>
        <strain evidence="3 4">CCM 8938</strain>
    </source>
</reference>
<dbReference type="SUPFAM" id="SSF49265">
    <property type="entry name" value="Fibronectin type III"/>
    <property type="match status" value="1"/>
</dbReference>
<keyword evidence="1" id="KW-1133">Transmembrane helix</keyword>
<keyword evidence="1" id="KW-0472">Membrane</keyword>
<dbReference type="InterPro" id="IPR036116">
    <property type="entry name" value="FN3_sf"/>
</dbReference>
<dbReference type="CDD" id="cd00063">
    <property type="entry name" value="FN3"/>
    <property type="match status" value="1"/>
</dbReference>
<dbReference type="EMBL" id="JACRYL010000014">
    <property type="protein sequence ID" value="MBC6111944.1"/>
    <property type="molecule type" value="Genomic_DNA"/>
</dbReference>
<dbReference type="PROSITE" id="PS50853">
    <property type="entry name" value="FN3"/>
    <property type="match status" value="1"/>
</dbReference>
<dbReference type="Pfam" id="PF00041">
    <property type="entry name" value="fn3"/>
    <property type="match status" value="1"/>
</dbReference>
<protein>
    <submittedName>
        <fullName evidence="3">Fibronectin type III domain-containing protein</fullName>
    </submittedName>
</protein>
<keyword evidence="1" id="KW-0812">Transmembrane</keyword>
<name>A0ABR7KV05_9SPHI</name>
<evidence type="ECO:0000259" key="2">
    <source>
        <dbReference type="PROSITE" id="PS50853"/>
    </source>
</evidence>
<accession>A0ABR7KV05</accession>
<evidence type="ECO:0000313" key="3">
    <source>
        <dbReference type="EMBL" id="MBC6111944.1"/>
    </source>
</evidence>
<sequence>MSKEIKNFKLLNDRQIRFSCTVFRFLFFGLRTLNFPTSTFNLLSFLSWLGISNHPALRAPLKRGIAWRSKTFNFQLLTFNFLLFFCFSAFSLTSSAQQISPILANTQVNPPYSSYLSDYSSPGSTKLQVNLFLKDLTKTNYPCRLRIKIEGFGITIQSKNDFNAPALFLNGGELSVITGADLEPYFNPQNLVFQGLNQTEFTKNGGKLPEGIYRFTVEVIDYYRKSLVSNSALSVVSIFLAYPPIINQPFNLSKVAALDPQNVVFQWTPRSTGSINAAYNIAYKFRLAEIIPADRDPNDAIRTSRPLYETFTDQTVLVYGLTEPNLIPGNSYAVQVQAVEADGKDLFINNGNSEVVKFTYGDKCASPINILAELSGLNSIKVSWNALPLQQAFTIRYRESNNPTAQWFEQEVYTPSYLIQGLRSSTQYEFQIKAQCIYGYGDYSELQTFKVPDEALTQGDFVCGKVEDLPAVEQGDPLPVLVKSMVFFAGKFPVVVTEASGANGNFSGTGTVGVPFLNALSFKVEFKDIRISTALKLTNGKVSFSRQTLEQSIDQVIANIAVKPDASGNVEAISANGLPTIVDAAVNWPGALPTYDAIAKTVKFTASVDGQTPKEITIKLKEGQPPFVFQDKNNETFSVDKNGTVTHLGKIPTSELLAGGSSTSLVINTEKASVKFLAPNQKYGLDTYQKDFGTNSNYAAGYQALTDNGKGKPKYFVSRKSIESHQPDEVQAIITTTDKTILANKLEFKTGSGEKLSSTLKDSIYTINLIGALADNDKEIYAYHPDVATGGANIGKLNISAFNKISKKVILVPVNGAGASINATSIHGALNKIYEQAVVEWDVKIADNFDSKNIDFDHLETANSNIISAYTNGQKALVNAYRENHKLESGTYYVFLVKNLSDGSAGYMVRGGQVGFVALTPAISEGEGAIGRTIAHELGHGAFMLQHTWADPGLKEKSTKNLMDYAGGTELWYSQWKYMRNPDLIFRPFEGDDEGAYLKNSFFVAINGYPIEIKDVDLKSIRVSAKYPSGSISGYTDKQGKVFDAVFEKGAFVGYRYGVGKAATTIKLKPIDKKLIKVQFIEPTIDDCIYKISVGDYIVPSEISGLVASKIEMPARRDTSGTMTSLSCISQNLANDSYTGKKYLDALGENIGKGNDSSLPKPSDGNSLMFDYAQTLSVKEKQKVMEQLKFINENDGIEGRIYITDYLTPIETKQEIQTYINNLKGKEIALWIDFDINKKPNVQLKVSSDIEGAGNPSTLAYIEKLKERAWYQVVDANWQMDFNPLTAVLDGVAGLIGKLSIPERFYNPSAQNYNSLPATIYAVASLGIIGDELSSILTKNNPYTNKFSRTRCDFAFTCGVWNGLVGTLEAIPSGISGLVKISGSIIDVIVDQDGARTKFAATIKSINWTSIGKLSEGIGVEIGKGWDKYTANPCMVAYSGGQAGFVVISLFIGAGEANVAKTFLQVMEKLDIAGQMIGRVMRVGGVLIKPVINATSKSIRFVLSEGIQFAERIKFSLPNNLYCGIPFLKIELRDKLKNLTADEIEKLEKNIAEQLQDPSIPIDADGNKLVELDINGEKTPALVGTEEGLGKAGKEVSELSEELRVLLSKIDDAVEDGVSKNIDDVIKKGEFSIDIIDDVISDIPDISTKKGKKLTWEEVKALFKRGNDFNKKAIRERWDKFNEVTLSNGKRLDGYTPPTDGKLGEIVSRKATDLEKIKYETFENYLKELKAKYPEGIAINAPKYGNDLKGKILEGKHILEIPESNRSFSEIQEYINLAKSEKYNIEIRFRAE</sequence>
<gene>
    <name evidence="3" type="ORF">H7U22_16095</name>
</gene>
<feature type="domain" description="Fibronectin type-III" evidence="2">
    <location>
        <begin position="366"/>
        <end position="454"/>
    </location>
</feature>
<evidence type="ECO:0000256" key="1">
    <source>
        <dbReference type="SAM" id="Phobius"/>
    </source>
</evidence>
<dbReference type="Gene3D" id="2.60.40.10">
    <property type="entry name" value="Immunoglobulins"/>
    <property type="match status" value="1"/>
</dbReference>
<dbReference type="SMART" id="SM00060">
    <property type="entry name" value="FN3"/>
    <property type="match status" value="2"/>
</dbReference>
<comment type="caution">
    <text evidence="3">The sequence shown here is derived from an EMBL/GenBank/DDBJ whole genome shotgun (WGS) entry which is preliminary data.</text>
</comment>
<dbReference type="InterPro" id="IPR003961">
    <property type="entry name" value="FN3_dom"/>
</dbReference>
<evidence type="ECO:0000313" key="4">
    <source>
        <dbReference type="Proteomes" id="UP000652755"/>
    </source>
</evidence>
<feature type="transmembrane region" description="Helical" evidence="1">
    <location>
        <begin position="72"/>
        <end position="92"/>
    </location>
</feature>
<proteinExistence type="predicted"/>